<dbReference type="Proteomes" id="UP000825701">
    <property type="component" value="Chromosome"/>
</dbReference>
<sequence>MTPPDALKRNAVLHDLSSVVLFADRRWRPAVDGDPSAAVGLALEHVWTRRIADIRRDLILTALWACASAGDPASKLLLAVLRERVDEARSA</sequence>
<dbReference type="AlphaFoldDB" id="A0A9E6UPQ7"/>
<proteinExistence type="predicted"/>
<evidence type="ECO:0000313" key="2">
    <source>
        <dbReference type="Proteomes" id="UP000825701"/>
    </source>
</evidence>
<keyword evidence="2" id="KW-1185">Reference proteome</keyword>
<reference evidence="1" key="1">
    <citation type="submission" date="2021-08" db="EMBL/GenBank/DDBJ databases">
        <authorList>
            <person name="Zhang H."/>
            <person name="Xu M."/>
            <person name="Yu Z."/>
            <person name="Yang L."/>
            <person name="Cai Y."/>
        </authorList>
    </citation>
    <scope>NUCLEOTIDE SEQUENCE</scope>
    <source>
        <strain evidence="1">CHL1</strain>
    </source>
</reference>
<name>A0A9E6UPQ7_9HYPH</name>
<dbReference type="KEGG" id="cmet:K6K41_09865"/>
<evidence type="ECO:0000313" key="1">
    <source>
        <dbReference type="EMBL" id="QZO01669.1"/>
    </source>
</evidence>
<protein>
    <submittedName>
        <fullName evidence="1">Uncharacterized protein</fullName>
    </submittedName>
</protein>
<dbReference type="EMBL" id="CP081869">
    <property type="protein sequence ID" value="QZO01669.1"/>
    <property type="molecule type" value="Genomic_DNA"/>
</dbReference>
<organism evidence="1 2">
    <name type="scientific">Chenggangzhangella methanolivorans</name>
    <dbReference type="NCBI Taxonomy" id="1437009"/>
    <lineage>
        <taxon>Bacteria</taxon>
        <taxon>Pseudomonadati</taxon>
        <taxon>Pseudomonadota</taxon>
        <taxon>Alphaproteobacteria</taxon>
        <taxon>Hyphomicrobiales</taxon>
        <taxon>Methylopilaceae</taxon>
        <taxon>Chenggangzhangella</taxon>
    </lineage>
</organism>
<dbReference type="RefSeq" id="WP_261404974.1">
    <property type="nucleotide sequence ID" value="NZ_CP081869.1"/>
</dbReference>
<gene>
    <name evidence="1" type="ORF">K6K41_09865</name>
</gene>
<accession>A0A9E6UPQ7</accession>